<dbReference type="Pfam" id="PF10052">
    <property type="entry name" value="DUF2288"/>
    <property type="match status" value="1"/>
</dbReference>
<gene>
    <name evidence="1" type="ordered locus">cce_0393</name>
</gene>
<organism evidence="1 2">
    <name type="scientific">Crocosphaera subtropica (strain ATCC 51142 / BH68)</name>
    <name type="common">Cyanothece sp. (strain ATCC 51142)</name>
    <dbReference type="NCBI Taxonomy" id="43989"/>
    <lineage>
        <taxon>Bacteria</taxon>
        <taxon>Bacillati</taxon>
        <taxon>Cyanobacteriota</taxon>
        <taxon>Cyanophyceae</taxon>
        <taxon>Oscillatoriophycideae</taxon>
        <taxon>Chroococcales</taxon>
        <taxon>Aphanothecaceae</taxon>
        <taxon>Crocosphaera</taxon>
        <taxon>Crocosphaera subtropica</taxon>
    </lineage>
</organism>
<dbReference type="eggNOG" id="COG5626">
    <property type="taxonomic scope" value="Bacteria"/>
</dbReference>
<keyword evidence="2" id="KW-1185">Reference proteome</keyword>
<dbReference type="HOGENOM" id="CLU_137225_1_0_3"/>
<reference evidence="1 2" key="1">
    <citation type="journal article" date="2008" name="Proc. Natl. Acad. Sci. U.S.A.">
        <title>The genome of Cyanothece 51142, a unicellular diazotrophic cyanobacterium important in the marine nitrogen cycle.</title>
        <authorList>
            <person name="Welsh E.A."/>
            <person name="Liberton M."/>
            <person name="Stoeckel J."/>
            <person name="Loh T."/>
            <person name="Elvitigala T."/>
            <person name="Wang C."/>
            <person name="Wollam A."/>
            <person name="Fulton R.S."/>
            <person name="Clifton S.W."/>
            <person name="Jacobs J.M."/>
            <person name="Aurora R."/>
            <person name="Ghosh B.K."/>
            <person name="Sherman L.A."/>
            <person name="Smith R.D."/>
            <person name="Wilson R.K."/>
            <person name="Pakrasi H.B."/>
        </authorList>
    </citation>
    <scope>NUCLEOTIDE SEQUENCE [LARGE SCALE GENOMIC DNA]</scope>
    <source>
        <strain evidence="2">ATCC 51142 / BH68</strain>
    </source>
</reference>
<accession>B1WNA2</accession>
<dbReference type="InterPro" id="IPR018741">
    <property type="entry name" value="DUF2288"/>
</dbReference>
<dbReference type="Proteomes" id="UP000001203">
    <property type="component" value="Chromosome circular"/>
</dbReference>
<dbReference type="STRING" id="43989.cce_0393"/>
<dbReference type="AlphaFoldDB" id="B1WNA2"/>
<evidence type="ECO:0000313" key="1">
    <source>
        <dbReference type="EMBL" id="ACB49744.1"/>
    </source>
</evidence>
<dbReference type="KEGG" id="cyt:cce_0393"/>
<dbReference type="EMBL" id="CP000806">
    <property type="protein sequence ID" value="ACB49744.1"/>
    <property type="molecule type" value="Genomic_DNA"/>
</dbReference>
<protein>
    <submittedName>
        <fullName evidence="1">Uncharacterized protein</fullName>
    </submittedName>
</protein>
<sequence>MFMEELRKRLNEDMADVNWNDIKPHAQRDAVIVVHENLNLLDVGVAIAQDDKMVVEHWITEQLISKPSNQQLSDWNINPTQLFKTLIVQPFVLVQRLGRRE</sequence>
<name>B1WNA2_CROS5</name>
<proteinExistence type="predicted"/>
<evidence type="ECO:0000313" key="2">
    <source>
        <dbReference type="Proteomes" id="UP000001203"/>
    </source>
</evidence>